<keyword evidence="5" id="KW-1185">Reference proteome</keyword>
<dbReference type="PANTHER" id="PTHR37592:SF1">
    <property type="match status" value="1"/>
</dbReference>
<dbReference type="PANTHER" id="PTHR37592">
    <property type="match status" value="1"/>
</dbReference>
<dbReference type="Proteomes" id="UP001140510">
    <property type="component" value="Unassembled WGS sequence"/>
</dbReference>
<reference evidence="4" key="1">
    <citation type="submission" date="2022-10" db="EMBL/GenBank/DDBJ databases">
        <title>Tapping the CABI collections for fungal endophytes: first genome assemblies for Collariella, Neodidymelliopsis, Ascochyta clinopodiicola, Didymella pomorum, Didymosphaeria variabile, Neocosmospora piperis and Neocucurbitaria cava.</title>
        <authorList>
            <person name="Hill R."/>
        </authorList>
    </citation>
    <scope>NUCLEOTIDE SEQUENCE</scope>
    <source>
        <strain evidence="4">IMI 355091</strain>
    </source>
</reference>
<evidence type="ECO:0000256" key="2">
    <source>
        <dbReference type="SAM" id="SignalP"/>
    </source>
</evidence>
<evidence type="ECO:0000259" key="3">
    <source>
        <dbReference type="Pfam" id="PF23631"/>
    </source>
</evidence>
<dbReference type="AlphaFoldDB" id="A0A9W9D6K6"/>
<dbReference type="Pfam" id="PF23631">
    <property type="entry name" value="DUF7143"/>
    <property type="match status" value="1"/>
</dbReference>
<evidence type="ECO:0000313" key="4">
    <source>
        <dbReference type="EMBL" id="KAJ4403691.1"/>
    </source>
</evidence>
<keyword evidence="2" id="KW-0732">Signal</keyword>
<comment type="caution">
    <text evidence="4">The sequence shown here is derived from an EMBL/GenBank/DDBJ whole genome shotgun (WGS) entry which is preliminary data.</text>
</comment>
<proteinExistence type="predicted"/>
<accession>A0A9W9D6K6</accession>
<dbReference type="OrthoDB" id="2497581at2759"/>
<feature type="signal peptide" evidence="2">
    <location>
        <begin position="1"/>
        <end position="20"/>
    </location>
</feature>
<feature type="region of interest" description="Disordered" evidence="1">
    <location>
        <begin position="496"/>
        <end position="520"/>
    </location>
</feature>
<protein>
    <recommendedName>
        <fullName evidence="3">DUF7143 domain-containing protein</fullName>
    </recommendedName>
</protein>
<evidence type="ECO:0000256" key="1">
    <source>
        <dbReference type="SAM" id="MobiDB-lite"/>
    </source>
</evidence>
<feature type="domain" description="DUF7143" evidence="3">
    <location>
        <begin position="36"/>
        <end position="194"/>
    </location>
</feature>
<dbReference type="EMBL" id="JAPEVA010000049">
    <property type="protein sequence ID" value="KAJ4403691.1"/>
    <property type="molecule type" value="Genomic_DNA"/>
</dbReference>
<name>A0A9W9D6K6_9PLEO</name>
<gene>
    <name evidence="4" type="ORF">N0V91_006391</name>
</gene>
<evidence type="ECO:0000313" key="5">
    <source>
        <dbReference type="Proteomes" id="UP001140510"/>
    </source>
</evidence>
<organism evidence="4 5">
    <name type="scientific">Didymella pomorum</name>
    <dbReference type="NCBI Taxonomy" id="749634"/>
    <lineage>
        <taxon>Eukaryota</taxon>
        <taxon>Fungi</taxon>
        <taxon>Dikarya</taxon>
        <taxon>Ascomycota</taxon>
        <taxon>Pezizomycotina</taxon>
        <taxon>Dothideomycetes</taxon>
        <taxon>Pleosporomycetidae</taxon>
        <taxon>Pleosporales</taxon>
        <taxon>Pleosporineae</taxon>
        <taxon>Didymellaceae</taxon>
        <taxon>Didymella</taxon>
    </lineage>
</organism>
<sequence>MRATTSSALALLSILSAATALPTTDMTTRQAKACFVVGNTALPTEVADVVTSLGNSVACSNSAKTISGVPDVTSGGATFSDVDFSKSSQTPLEFALQKFATAEPLASTDLKTFQDNLNVYLATEAGIRSVGGNLAIKVPKFFLQMQVSRIQTAQGNPPAAAGQQVDHLRDKVTKNAAGESKALLDQVVALAAQLKYAEVKAQLRQAAKDAFPPNEGHPAKYKHVTAVLLHFDNDDMGVAGQENELAKTFETDGTIQGKNFAGRSLTWGGAWAALFKLDCSVLQILDCCYAAEATHPSVETLAVASPTERASSALATSFTQAVYRLLRSMDHGESFTVSEFVATLIAERDTLGLTVFPVYIKRRVQGSIVLDKPVDPANPRRIITAKTSGPRMIISATVKEDLDTKDIDDLKVYLSTKIPLCVGSLEITLEGFRRSSSTWLEFNLPPAVWLQIPTDEAAWTYVAEVAGFTSYANRSLVTVPQSPGFLGTLAPLSPRLLTGPENIKPGGKPGGEPGEPSTSK</sequence>
<dbReference type="InterPro" id="IPR055567">
    <property type="entry name" value="DUF7143"/>
</dbReference>
<feature type="chain" id="PRO_5040872483" description="DUF7143 domain-containing protein" evidence="2">
    <location>
        <begin position="21"/>
        <end position="520"/>
    </location>
</feature>